<proteinExistence type="predicted"/>
<accession>A0ACC2B074</accession>
<dbReference type="Proteomes" id="UP001162992">
    <property type="component" value="Chromosome 18"/>
</dbReference>
<name>A0ACC2B074_DIPCM</name>
<sequence length="317" mass="35437">MADEGAERSSEVEAQEPSPPAHDHDDAQREEASIVHVQEAEAEMGLQGSINTTPPATHQQQEEHKASSSAAAVGEQYDAAEALVQRATPWLYYAAAQAQELKQTVAQSTDEAVKSARAQLGDLQQASSHHYFTLKDMFGRLEAQYKYHEDIFFTKLKEGIKVAHDHSTLSIGLASGAVLLLLRRPRRLLFRYTIGRFRSEEVMLTNAEKKVKEMRQSIDILQNESKKLEERVRLAEEELVRGQTKLKNAGSQIRSLVRTVFKTESHARGLVDNLRELPGRDALRLRAEVASMAADAKQQRTALDKKIAKITKYGIPV</sequence>
<reference evidence="2" key="1">
    <citation type="journal article" date="2024" name="Proc. Natl. Acad. Sci. U.S.A.">
        <title>Extraordinary preservation of gene collinearity over three hundred million years revealed in homosporous lycophytes.</title>
        <authorList>
            <person name="Li C."/>
            <person name="Wickell D."/>
            <person name="Kuo L.Y."/>
            <person name="Chen X."/>
            <person name="Nie B."/>
            <person name="Liao X."/>
            <person name="Peng D."/>
            <person name="Ji J."/>
            <person name="Jenkins J."/>
            <person name="Williams M."/>
            <person name="Shu S."/>
            <person name="Plott C."/>
            <person name="Barry K."/>
            <person name="Rajasekar S."/>
            <person name="Grimwood J."/>
            <person name="Han X."/>
            <person name="Sun S."/>
            <person name="Hou Z."/>
            <person name="He W."/>
            <person name="Dai G."/>
            <person name="Sun C."/>
            <person name="Schmutz J."/>
            <person name="Leebens-Mack J.H."/>
            <person name="Li F.W."/>
            <person name="Wang L."/>
        </authorList>
    </citation>
    <scope>NUCLEOTIDE SEQUENCE [LARGE SCALE GENOMIC DNA]</scope>
    <source>
        <strain evidence="2">cv. PW_Plant_1</strain>
    </source>
</reference>
<organism evidence="1 2">
    <name type="scientific">Diphasiastrum complanatum</name>
    <name type="common">Issler's clubmoss</name>
    <name type="synonym">Lycopodium complanatum</name>
    <dbReference type="NCBI Taxonomy" id="34168"/>
    <lineage>
        <taxon>Eukaryota</taxon>
        <taxon>Viridiplantae</taxon>
        <taxon>Streptophyta</taxon>
        <taxon>Embryophyta</taxon>
        <taxon>Tracheophyta</taxon>
        <taxon>Lycopodiopsida</taxon>
        <taxon>Lycopodiales</taxon>
        <taxon>Lycopodiaceae</taxon>
        <taxon>Lycopodioideae</taxon>
        <taxon>Diphasiastrum</taxon>
    </lineage>
</organism>
<gene>
    <name evidence="1" type="ORF">O6H91_18G040300</name>
</gene>
<evidence type="ECO:0000313" key="1">
    <source>
        <dbReference type="EMBL" id="KAJ7523173.1"/>
    </source>
</evidence>
<dbReference type="EMBL" id="CM055109">
    <property type="protein sequence ID" value="KAJ7523173.1"/>
    <property type="molecule type" value="Genomic_DNA"/>
</dbReference>
<comment type="caution">
    <text evidence="1">The sequence shown here is derived from an EMBL/GenBank/DDBJ whole genome shotgun (WGS) entry which is preliminary data.</text>
</comment>
<protein>
    <submittedName>
        <fullName evidence="1">Uncharacterized protein</fullName>
    </submittedName>
</protein>
<keyword evidence="2" id="KW-1185">Reference proteome</keyword>
<evidence type="ECO:0000313" key="2">
    <source>
        <dbReference type="Proteomes" id="UP001162992"/>
    </source>
</evidence>